<keyword evidence="2" id="KW-1185">Reference proteome</keyword>
<dbReference type="EMBL" id="QASA01000001">
    <property type="protein sequence ID" value="RDC63445.1"/>
    <property type="molecule type" value="Genomic_DNA"/>
</dbReference>
<dbReference type="AlphaFoldDB" id="A0A369QIM7"/>
<name>A0A369QIM7_9BACT</name>
<evidence type="ECO:0000313" key="2">
    <source>
        <dbReference type="Proteomes" id="UP000253919"/>
    </source>
</evidence>
<protein>
    <submittedName>
        <fullName evidence="1">Uncharacterized protein</fullName>
    </submittedName>
</protein>
<organism evidence="1 2">
    <name type="scientific">Adhaeribacter pallidiroseus</name>
    <dbReference type="NCBI Taxonomy" id="2072847"/>
    <lineage>
        <taxon>Bacteria</taxon>
        <taxon>Pseudomonadati</taxon>
        <taxon>Bacteroidota</taxon>
        <taxon>Cytophagia</taxon>
        <taxon>Cytophagales</taxon>
        <taxon>Hymenobacteraceae</taxon>
        <taxon>Adhaeribacter</taxon>
    </lineage>
</organism>
<sequence length="62" mass="7089">MPVCIHPLIYQQRLSLLYFAQLIVRKVKYYTMTSRQSFIQQATMATAGLLAPRLTFPTLASP</sequence>
<proteinExistence type="predicted"/>
<dbReference type="Proteomes" id="UP000253919">
    <property type="component" value="Unassembled WGS sequence"/>
</dbReference>
<reference evidence="1 2" key="1">
    <citation type="submission" date="2018-04" db="EMBL/GenBank/DDBJ databases">
        <title>Adhaeribacter sp. HMF7616 genome sequencing and assembly.</title>
        <authorList>
            <person name="Kang H."/>
            <person name="Kang J."/>
            <person name="Cha I."/>
            <person name="Kim H."/>
            <person name="Joh K."/>
        </authorList>
    </citation>
    <scope>NUCLEOTIDE SEQUENCE [LARGE SCALE GENOMIC DNA]</scope>
    <source>
        <strain evidence="1 2">HMF7616</strain>
    </source>
</reference>
<evidence type="ECO:0000313" key="1">
    <source>
        <dbReference type="EMBL" id="RDC63445.1"/>
    </source>
</evidence>
<accession>A0A369QIM7</accession>
<comment type="caution">
    <text evidence="1">The sequence shown here is derived from an EMBL/GenBank/DDBJ whole genome shotgun (WGS) entry which is preliminary data.</text>
</comment>
<gene>
    <name evidence="1" type="ORF">AHMF7616_02048</name>
</gene>